<evidence type="ECO:0000256" key="1">
    <source>
        <dbReference type="ARBA" id="ARBA00022485"/>
    </source>
</evidence>
<evidence type="ECO:0000313" key="8">
    <source>
        <dbReference type="EMBL" id="SUE34258.1"/>
    </source>
</evidence>
<dbReference type="PROSITE" id="PS00198">
    <property type="entry name" value="4FE4S_FER_1"/>
    <property type="match status" value="1"/>
</dbReference>
<evidence type="ECO:0000259" key="5">
    <source>
        <dbReference type="PROSITE" id="PS50112"/>
    </source>
</evidence>
<dbReference type="Pfam" id="PF00989">
    <property type="entry name" value="PAS"/>
    <property type="match status" value="1"/>
</dbReference>
<dbReference type="GO" id="GO:0006355">
    <property type="term" value="P:regulation of DNA-templated transcription"/>
    <property type="evidence" value="ECO:0007669"/>
    <property type="project" value="InterPro"/>
</dbReference>
<sequence>MEQSNYSIRITPHRCAGCYRCVRACSTGAIIIRDRRASIAQDECTRCGTCRKACPHGMISVRDDVDAVRRLLRTSDKVFASLDPAWIGSFPGIVPQRLIEALTLLGFSGVGETLLGHVKYDEATREQLQRHPRLAISTTCPVAVRLIRYHYPEQAERLLPLAHPAVLHARMIRHWQGQTTKVVYITPCIAAKSNPDEISELDAVVTFDELRRWMHEDGVEFDLIPGNDSYRFEPGEADCQPHRMPDSIASRFTFSGMEAIRRILEETAVWPAADGREPILLELFGCTGGCDGAQTQQEKDIPTVARTWARQRYYNERRPENPVYKLPFIPTVASYPPRPAERFRVAASQIDAALASIGKFTERDMHNCNGCGYETCREFARALCIGRAEPEMCLSYTRALAQKKFSSLLKRMPSGVLLTDADLKIVEANRNAARLLGPQAEQLFDSRQGLHGADLRELAPFADLLRQVLDSGGEIAEQDIRLKGKLLHISAFTVEPHRLAGALVSNLALRGIQSDEMIERTRRVIRENLETVQQIACLLGENASRTEAILNSIVTAAADESGKK</sequence>
<name>A0A379MRK6_9BACT</name>
<dbReference type="InterPro" id="IPR007202">
    <property type="entry name" value="4Fe-4S_dom"/>
</dbReference>
<evidence type="ECO:0000256" key="3">
    <source>
        <dbReference type="ARBA" id="ARBA00023004"/>
    </source>
</evidence>
<reference evidence="8 9" key="1">
    <citation type="submission" date="2018-06" db="EMBL/GenBank/DDBJ databases">
        <authorList>
            <consortium name="Pathogen Informatics"/>
            <person name="Doyle S."/>
        </authorList>
    </citation>
    <scope>NUCLEOTIDE SEQUENCE [LARGE SCALE GENOMIC DNA]</scope>
    <source>
        <strain evidence="8 9">NCTC11190</strain>
    </source>
</reference>
<dbReference type="PROSITE" id="PS51656">
    <property type="entry name" value="4FE4S"/>
    <property type="match status" value="1"/>
</dbReference>
<dbReference type="InterPro" id="IPR013767">
    <property type="entry name" value="PAS_fold"/>
</dbReference>
<evidence type="ECO:0000256" key="2">
    <source>
        <dbReference type="ARBA" id="ARBA00022723"/>
    </source>
</evidence>
<dbReference type="InterPro" id="IPR035965">
    <property type="entry name" value="PAS-like_dom_sf"/>
</dbReference>
<keyword evidence="4" id="KW-0411">Iron-sulfur</keyword>
<evidence type="ECO:0000259" key="7">
    <source>
        <dbReference type="PROSITE" id="PS51656"/>
    </source>
</evidence>
<dbReference type="STRING" id="880526.GCA_000427365_00082"/>
<dbReference type="GO" id="GO:0051539">
    <property type="term" value="F:4 iron, 4 sulfur cluster binding"/>
    <property type="evidence" value="ECO:0007669"/>
    <property type="project" value="UniProtKB-KW"/>
</dbReference>
<dbReference type="Gene3D" id="3.40.50.1780">
    <property type="match status" value="1"/>
</dbReference>
<dbReference type="InterPro" id="IPR009016">
    <property type="entry name" value="Fe_hydrogenase"/>
</dbReference>
<evidence type="ECO:0000256" key="4">
    <source>
        <dbReference type="ARBA" id="ARBA00023014"/>
    </source>
</evidence>
<dbReference type="InterPro" id="IPR017896">
    <property type="entry name" value="4Fe4S_Fe-S-bd"/>
</dbReference>
<dbReference type="InterPro" id="IPR004108">
    <property type="entry name" value="Fe_hydrogenase_lsu_C"/>
</dbReference>
<gene>
    <name evidence="8" type="ORF">NCTC11190_01479</name>
</gene>
<feature type="domain" description="PAS" evidence="5">
    <location>
        <begin position="401"/>
        <end position="472"/>
    </location>
</feature>
<dbReference type="InterPro" id="IPR050157">
    <property type="entry name" value="PSI_iron-sulfur_center"/>
</dbReference>
<dbReference type="PANTHER" id="PTHR24960">
    <property type="entry name" value="PHOTOSYSTEM I IRON-SULFUR CENTER-RELATED"/>
    <property type="match status" value="1"/>
</dbReference>
<accession>A0A379MRK6</accession>
<dbReference type="Pfam" id="PF02906">
    <property type="entry name" value="Fe_hyd_lg_C"/>
    <property type="match status" value="1"/>
</dbReference>
<dbReference type="InterPro" id="IPR017900">
    <property type="entry name" value="4Fe4S_Fe_S_CS"/>
</dbReference>
<organism evidence="8 9">
    <name type="scientific">Rikenella microfusus</name>
    <dbReference type="NCBI Taxonomy" id="28139"/>
    <lineage>
        <taxon>Bacteria</taxon>
        <taxon>Pseudomonadati</taxon>
        <taxon>Bacteroidota</taxon>
        <taxon>Bacteroidia</taxon>
        <taxon>Bacteroidales</taxon>
        <taxon>Rikenellaceae</taxon>
        <taxon>Rikenella</taxon>
    </lineage>
</organism>
<keyword evidence="2" id="KW-0479">Metal-binding</keyword>
<dbReference type="EMBL" id="UGVL01000001">
    <property type="protein sequence ID" value="SUE34258.1"/>
    <property type="molecule type" value="Genomic_DNA"/>
</dbReference>
<keyword evidence="3" id="KW-0408">Iron</keyword>
<dbReference type="Proteomes" id="UP000255233">
    <property type="component" value="Unassembled WGS sequence"/>
</dbReference>
<protein>
    <submittedName>
        <fullName evidence="8">Iron hydrogenase 1</fullName>
        <ecNumber evidence="8">1.12.7.2</ecNumber>
    </submittedName>
</protein>
<dbReference type="PANTHER" id="PTHR24960:SF79">
    <property type="entry name" value="PHOTOSYSTEM I IRON-SULFUR CENTER"/>
    <property type="match status" value="1"/>
</dbReference>
<keyword evidence="9" id="KW-1185">Reference proteome</keyword>
<evidence type="ECO:0000313" key="9">
    <source>
        <dbReference type="Proteomes" id="UP000255233"/>
    </source>
</evidence>
<dbReference type="Gene3D" id="1.10.15.40">
    <property type="entry name" value="Electron transport complex subunit B, putative Fe-S cluster"/>
    <property type="match status" value="1"/>
</dbReference>
<dbReference type="SUPFAM" id="SSF55785">
    <property type="entry name" value="PYP-like sensor domain (PAS domain)"/>
    <property type="match status" value="1"/>
</dbReference>
<dbReference type="GO" id="GO:0008901">
    <property type="term" value="F:ferredoxin hydrogenase activity"/>
    <property type="evidence" value="ECO:0007669"/>
    <property type="project" value="UniProtKB-EC"/>
</dbReference>
<dbReference type="Pfam" id="PF04060">
    <property type="entry name" value="FeS"/>
    <property type="match status" value="1"/>
</dbReference>
<dbReference type="EC" id="1.12.7.2" evidence="8"/>
<dbReference type="CDD" id="cd00130">
    <property type="entry name" value="PAS"/>
    <property type="match status" value="1"/>
</dbReference>
<dbReference type="GO" id="GO:0046872">
    <property type="term" value="F:metal ion binding"/>
    <property type="evidence" value="ECO:0007669"/>
    <property type="project" value="UniProtKB-KW"/>
</dbReference>
<dbReference type="PROSITE" id="PS50112">
    <property type="entry name" value="PAS"/>
    <property type="match status" value="1"/>
</dbReference>
<feature type="domain" description="4Fe-4S ferredoxin-type" evidence="6">
    <location>
        <begin position="6"/>
        <end position="34"/>
    </location>
</feature>
<keyword evidence="1" id="KW-0004">4Fe-4S</keyword>
<dbReference type="SUPFAM" id="SSF54862">
    <property type="entry name" value="4Fe-4S ferredoxins"/>
    <property type="match status" value="1"/>
</dbReference>
<proteinExistence type="predicted"/>
<dbReference type="PROSITE" id="PS51379">
    <property type="entry name" value="4FE4S_FER_2"/>
    <property type="match status" value="2"/>
</dbReference>
<keyword evidence="8" id="KW-0560">Oxidoreductase</keyword>
<feature type="domain" description="4Fe-4S" evidence="7">
    <location>
        <begin position="349"/>
        <end position="410"/>
    </location>
</feature>
<dbReference type="Gene3D" id="3.30.70.20">
    <property type="match status" value="1"/>
</dbReference>
<evidence type="ECO:0000259" key="6">
    <source>
        <dbReference type="PROSITE" id="PS51379"/>
    </source>
</evidence>
<dbReference type="InterPro" id="IPR000014">
    <property type="entry name" value="PAS"/>
</dbReference>
<dbReference type="SUPFAM" id="SSF53920">
    <property type="entry name" value="Fe-only hydrogenase"/>
    <property type="match status" value="1"/>
</dbReference>
<dbReference type="RefSeq" id="WP_027290017.1">
    <property type="nucleotide sequence ID" value="NZ_UGVL01000001.1"/>
</dbReference>
<dbReference type="Pfam" id="PF13187">
    <property type="entry name" value="Fer4_9"/>
    <property type="match status" value="1"/>
</dbReference>
<dbReference type="Gene3D" id="3.30.450.20">
    <property type="entry name" value="PAS domain"/>
    <property type="match status" value="1"/>
</dbReference>
<dbReference type="AlphaFoldDB" id="A0A379MRK6"/>
<feature type="domain" description="4Fe-4S ferredoxin-type" evidence="6">
    <location>
        <begin position="35"/>
        <end position="64"/>
    </location>
</feature>